<dbReference type="Proteomes" id="UP001147747">
    <property type="component" value="Unassembled WGS sequence"/>
</dbReference>
<dbReference type="GO" id="GO:0072330">
    <property type="term" value="P:monocarboxylic acid biosynthetic process"/>
    <property type="evidence" value="ECO:0007669"/>
    <property type="project" value="UniProtKB-ARBA"/>
</dbReference>
<sequence>MPSKPTILFIHVGVMDDARRITDELVQLIDIEHKDVAIVAHSYEGCCVRIIYLTAFLVPIGSSLLSPLGGLIPSCVLVDEQEMCIMTDPQSQIYDDLPEEEQVHWTKEMRKCPVSTQLAPISQAAYISHAVSYIYCALDNGLSYSMQKKMVADVSAKYGLSISTDVLQAGHSPYLSKTSEHLEAVETQLREAI</sequence>
<evidence type="ECO:0008006" key="3">
    <source>
        <dbReference type="Google" id="ProtNLM"/>
    </source>
</evidence>
<comment type="caution">
    <text evidence="1">The sequence shown here is derived from an EMBL/GenBank/DDBJ whole genome shotgun (WGS) entry which is preliminary data.</text>
</comment>
<reference evidence="1" key="1">
    <citation type="submission" date="2022-12" db="EMBL/GenBank/DDBJ databases">
        <authorList>
            <person name="Petersen C."/>
        </authorList>
    </citation>
    <scope>NUCLEOTIDE SEQUENCE</scope>
    <source>
        <strain evidence="1">IBT 29677</strain>
    </source>
</reference>
<dbReference type="InterPro" id="IPR052897">
    <property type="entry name" value="Sec-Metab_Biosynth_Hydrolase"/>
</dbReference>
<proteinExistence type="predicted"/>
<dbReference type="GeneID" id="81365998"/>
<dbReference type="InterPro" id="IPR029058">
    <property type="entry name" value="AB_hydrolase_fold"/>
</dbReference>
<organism evidence="1 2">
    <name type="scientific">Penicillium cosmopolitanum</name>
    <dbReference type="NCBI Taxonomy" id="1131564"/>
    <lineage>
        <taxon>Eukaryota</taxon>
        <taxon>Fungi</taxon>
        <taxon>Dikarya</taxon>
        <taxon>Ascomycota</taxon>
        <taxon>Pezizomycotina</taxon>
        <taxon>Eurotiomycetes</taxon>
        <taxon>Eurotiomycetidae</taxon>
        <taxon>Eurotiales</taxon>
        <taxon>Aspergillaceae</taxon>
        <taxon>Penicillium</taxon>
    </lineage>
</organism>
<dbReference type="AlphaFoldDB" id="A0A9W9W8V4"/>
<dbReference type="PANTHER" id="PTHR37017">
    <property type="entry name" value="AB HYDROLASE-1 DOMAIN-CONTAINING PROTEIN-RELATED"/>
    <property type="match status" value="1"/>
</dbReference>
<name>A0A9W9W8V4_9EURO</name>
<dbReference type="RefSeq" id="XP_056492813.1">
    <property type="nucleotide sequence ID" value="XM_056627018.1"/>
</dbReference>
<protein>
    <recommendedName>
        <fullName evidence="3">AB hydrolase-1 domain-containing protein</fullName>
    </recommendedName>
</protein>
<evidence type="ECO:0000313" key="2">
    <source>
        <dbReference type="Proteomes" id="UP001147747"/>
    </source>
</evidence>
<evidence type="ECO:0000313" key="1">
    <source>
        <dbReference type="EMBL" id="KAJ5408498.1"/>
    </source>
</evidence>
<dbReference type="Gene3D" id="3.40.50.1820">
    <property type="entry name" value="alpha/beta hydrolase"/>
    <property type="match status" value="1"/>
</dbReference>
<keyword evidence="2" id="KW-1185">Reference proteome</keyword>
<dbReference type="EMBL" id="JAPZBU010000004">
    <property type="protein sequence ID" value="KAJ5408498.1"/>
    <property type="molecule type" value="Genomic_DNA"/>
</dbReference>
<dbReference type="PANTHER" id="PTHR37017:SF11">
    <property type="entry name" value="ESTERASE_LIPASE_THIOESTERASE DOMAIN-CONTAINING PROTEIN"/>
    <property type="match status" value="1"/>
</dbReference>
<dbReference type="OrthoDB" id="408373at2759"/>
<reference evidence="1" key="2">
    <citation type="journal article" date="2023" name="IMA Fungus">
        <title>Comparative genomic study of the Penicillium genus elucidates a diverse pangenome and 15 lateral gene transfer events.</title>
        <authorList>
            <person name="Petersen C."/>
            <person name="Sorensen T."/>
            <person name="Nielsen M.R."/>
            <person name="Sondergaard T.E."/>
            <person name="Sorensen J.L."/>
            <person name="Fitzpatrick D.A."/>
            <person name="Frisvad J.C."/>
            <person name="Nielsen K.L."/>
        </authorList>
    </citation>
    <scope>NUCLEOTIDE SEQUENCE</scope>
    <source>
        <strain evidence="1">IBT 29677</strain>
    </source>
</reference>
<dbReference type="GO" id="GO:0017000">
    <property type="term" value="P:antibiotic biosynthetic process"/>
    <property type="evidence" value="ECO:0007669"/>
    <property type="project" value="UniProtKB-ARBA"/>
</dbReference>
<accession>A0A9W9W8V4</accession>
<gene>
    <name evidence="1" type="ORF">N7509_002381</name>
</gene>